<name>A0A5M9K4C9_MONFR</name>
<evidence type="ECO:0000313" key="3">
    <source>
        <dbReference type="Proteomes" id="UP000322873"/>
    </source>
</evidence>
<feature type="region of interest" description="Disordered" evidence="1">
    <location>
        <begin position="27"/>
        <end position="60"/>
    </location>
</feature>
<protein>
    <submittedName>
        <fullName evidence="2">Uncharacterized protein</fullName>
    </submittedName>
</protein>
<feature type="compositionally biased region" description="Low complexity" evidence="1">
    <location>
        <begin position="50"/>
        <end position="60"/>
    </location>
</feature>
<dbReference type="EMBL" id="VICG01000002">
    <property type="protein sequence ID" value="KAA8575533.1"/>
    <property type="molecule type" value="Genomic_DNA"/>
</dbReference>
<keyword evidence="3" id="KW-1185">Reference proteome</keyword>
<dbReference type="Proteomes" id="UP000322873">
    <property type="component" value="Unassembled WGS sequence"/>
</dbReference>
<sequence>MTSESNKSTEEAVPSALIAQAEAAIYGNLEDSDSVHHERRRPRHREETAEPSADAPPASSFVYIAL</sequence>
<gene>
    <name evidence="2" type="ORF">EYC84_004679</name>
</gene>
<evidence type="ECO:0000256" key="1">
    <source>
        <dbReference type="SAM" id="MobiDB-lite"/>
    </source>
</evidence>
<accession>A0A5M9K4C9</accession>
<evidence type="ECO:0000313" key="2">
    <source>
        <dbReference type="EMBL" id="KAA8575533.1"/>
    </source>
</evidence>
<reference evidence="2 3" key="1">
    <citation type="submission" date="2019-06" db="EMBL/GenBank/DDBJ databases">
        <title>Genome Sequence of the Brown Rot Fungal Pathogen Monilinia fructicola.</title>
        <authorList>
            <person name="De Miccolis Angelini R.M."/>
            <person name="Landi L."/>
            <person name="Abate D."/>
            <person name="Pollastro S."/>
            <person name="Romanazzi G."/>
            <person name="Faretra F."/>
        </authorList>
    </citation>
    <scope>NUCLEOTIDE SEQUENCE [LARGE SCALE GENOMIC DNA]</scope>
    <source>
        <strain evidence="2 3">Mfrc123</strain>
    </source>
</reference>
<proteinExistence type="predicted"/>
<dbReference type="AlphaFoldDB" id="A0A5M9K4C9"/>
<organism evidence="2 3">
    <name type="scientific">Monilinia fructicola</name>
    <name type="common">Brown rot fungus</name>
    <name type="synonym">Ciboria fructicola</name>
    <dbReference type="NCBI Taxonomy" id="38448"/>
    <lineage>
        <taxon>Eukaryota</taxon>
        <taxon>Fungi</taxon>
        <taxon>Dikarya</taxon>
        <taxon>Ascomycota</taxon>
        <taxon>Pezizomycotina</taxon>
        <taxon>Leotiomycetes</taxon>
        <taxon>Helotiales</taxon>
        <taxon>Sclerotiniaceae</taxon>
        <taxon>Monilinia</taxon>
    </lineage>
</organism>
<comment type="caution">
    <text evidence="2">The sequence shown here is derived from an EMBL/GenBank/DDBJ whole genome shotgun (WGS) entry which is preliminary data.</text>
</comment>